<dbReference type="CDD" id="cd16432">
    <property type="entry name" value="CheB_Rec"/>
    <property type="match status" value="1"/>
</dbReference>
<dbReference type="SMART" id="SM00448">
    <property type="entry name" value="REC"/>
    <property type="match status" value="1"/>
</dbReference>
<keyword evidence="1 3" id="KW-0378">Hydrolase</keyword>
<dbReference type="CDD" id="cd17541">
    <property type="entry name" value="REC_CheB-like"/>
    <property type="match status" value="1"/>
</dbReference>
<comment type="function">
    <text evidence="3">Involved in chemotaxis. Part of a chemotaxis signal transduction system that modulates chemotaxis in response to various stimuli. Catalyzes the demethylation of specific methylglutamate residues introduced into the chemoreceptors (methyl-accepting chemotaxis proteins or MCP) by CheR. Also mediates the irreversible deamidation of specific glutamine residues to glutamic acid.</text>
</comment>
<dbReference type="GO" id="GO:0032259">
    <property type="term" value="P:methylation"/>
    <property type="evidence" value="ECO:0007669"/>
    <property type="project" value="UniProtKB-KW"/>
</dbReference>
<evidence type="ECO:0000313" key="9">
    <source>
        <dbReference type="EMBL" id="MBO1322240.1"/>
    </source>
</evidence>
<keyword evidence="9" id="KW-0808">Transferase</keyword>
<evidence type="ECO:0000313" key="10">
    <source>
        <dbReference type="Proteomes" id="UP000664417"/>
    </source>
</evidence>
<dbReference type="GO" id="GO:0006935">
    <property type="term" value="P:chemotaxis"/>
    <property type="evidence" value="ECO:0007669"/>
    <property type="project" value="UniProtKB-UniRule"/>
</dbReference>
<dbReference type="GO" id="GO:0000156">
    <property type="term" value="F:phosphorelay response regulator activity"/>
    <property type="evidence" value="ECO:0007669"/>
    <property type="project" value="InterPro"/>
</dbReference>
<evidence type="ECO:0000259" key="7">
    <source>
        <dbReference type="PROSITE" id="PS50110"/>
    </source>
</evidence>
<proteinExistence type="inferred from homology"/>
<dbReference type="EMBL" id="JAFREP010000033">
    <property type="protein sequence ID" value="MBO1322240.1"/>
    <property type="molecule type" value="Genomic_DNA"/>
</dbReference>
<dbReference type="SUPFAM" id="SSF52738">
    <property type="entry name" value="Methylesterase CheB, C-terminal domain"/>
    <property type="match status" value="1"/>
</dbReference>
<feature type="domain" description="Response regulatory" evidence="7">
    <location>
        <begin position="3"/>
        <end position="121"/>
    </location>
</feature>
<dbReference type="InterPro" id="IPR011006">
    <property type="entry name" value="CheY-like_superfamily"/>
</dbReference>
<feature type="active site" evidence="3 4">
    <location>
        <position position="235"/>
    </location>
</feature>
<reference evidence="9" key="1">
    <citation type="submission" date="2021-03" db="EMBL/GenBank/DDBJ databases">
        <authorList>
            <person name="Wang G."/>
        </authorList>
    </citation>
    <scope>NUCLEOTIDE SEQUENCE</scope>
    <source>
        <strain evidence="9">KCTC 12899</strain>
    </source>
</reference>
<dbReference type="Gene3D" id="3.40.50.180">
    <property type="entry name" value="Methylesterase CheB, C-terminal domain"/>
    <property type="match status" value="1"/>
</dbReference>
<dbReference type="PROSITE" id="PS50122">
    <property type="entry name" value="CHEB"/>
    <property type="match status" value="1"/>
</dbReference>
<dbReference type="Pfam" id="PF01339">
    <property type="entry name" value="CheB_methylest"/>
    <property type="match status" value="1"/>
</dbReference>
<dbReference type="GO" id="GO:0008984">
    <property type="term" value="F:protein-glutamate methylesterase activity"/>
    <property type="evidence" value="ECO:0007669"/>
    <property type="project" value="UniProtKB-UniRule"/>
</dbReference>
<feature type="modified residue" description="4-aspartylphosphate" evidence="3 5">
    <location>
        <position position="54"/>
    </location>
</feature>
<keyword evidence="10" id="KW-1185">Reference proteome</keyword>
<sequence length="402" mass="43943">MTRVLIVEDMATYRTIIARSLAEIDDTKVVGRVSNGKKALDFLEKNEVDLITLDVEMPIMDGLATLKELRKRRLHIDVVMLSGLTDQAASLTIKCLELGAVDFVLKPATNSFAENQKLLVDSLSAIIANLRRRAAFRSRFKSNQRTKTSAPPASGTPSRRTSLLKDKPAGSTSSAPAAPAPSQEAKPATGFRRRLSLPRPKLLLIGVSTGGPKALSEVFDHLRGPLPFPILIVQHMPPKFTKSLADSLNRKTDIEVSEAMDGDLVKPNCAYIAPGGYHMVLMKDEDFGYILATNQTPPVNSCRPSVDVLFDSVQPFFNQGEIAALIMTGMGRDGADSCERLHKKRHYIMSQSAETCTIYGMPKAVEDLGLPDQVLDLEDIAPTIMKLGKQAAMFPGKNIWGE</sequence>
<evidence type="ECO:0000256" key="5">
    <source>
        <dbReference type="PROSITE-ProRule" id="PRU00169"/>
    </source>
</evidence>
<gene>
    <name evidence="3 9" type="primary">cheB</name>
    <name evidence="9" type="ORF">J3U88_27445</name>
</gene>
<dbReference type="EC" id="3.1.1.61" evidence="3"/>
<evidence type="ECO:0000256" key="6">
    <source>
        <dbReference type="SAM" id="MobiDB-lite"/>
    </source>
</evidence>
<dbReference type="InterPro" id="IPR008248">
    <property type="entry name" value="CheB-like"/>
</dbReference>
<accession>A0A8J7QQD5</accession>
<dbReference type="Pfam" id="PF00072">
    <property type="entry name" value="Response_reg"/>
    <property type="match status" value="1"/>
</dbReference>
<evidence type="ECO:0000256" key="3">
    <source>
        <dbReference type="HAMAP-Rule" id="MF_00099"/>
    </source>
</evidence>
<organism evidence="9 10">
    <name type="scientific">Acanthopleuribacter pedis</name>
    <dbReference type="NCBI Taxonomy" id="442870"/>
    <lineage>
        <taxon>Bacteria</taxon>
        <taxon>Pseudomonadati</taxon>
        <taxon>Acidobacteriota</taxon>
        <taxon>Holophagae</taxon>
        <taxon>Acanthopleuribacterales</taxon>
        <taxon>Acanthopleuribacteraceae</taxon>
        <taxon>Acanthopleuribacter</taxon>
    </lineage>
</organism>
<evidence type="ECO:0000256" key="4">
    <source>
        <dbReference type="PROSITE-ProRule" id="PRU00050"/>
    </source>
</evidence>
<name>A0A8J7QQD5_9BACT</name>
<comment type="domain">
    <text evidence="3">Contains a C-terminal catalytic domain, and an N-terminal region which modulates catalytic activity.</text>
</comment>
<dbReference type="GO" id="GO:0005737">
    <property type="term" value="C:cytoplasm"/>
    <property type="evidence" value="ECO:0007669"/>
    <property type="project" value="UniProtKB-SubCell"/>
</dbReference>
<evidence type="ECO:0000256" key="2">
    <source>
        <dbReference type="ARBA" id="ARBA00048267"/>
    </source>
</evidence>
<keyword evidence="9" id="KW-0489">Methyltransferase</keyword>
<keyword evidence="3" id="KW-0963">Cytoplasm</keyword>
<feature type="active site" evidence="3 4">
    <location>
        <position position="333"/>
    </location>
</feature>
<keyword evidence="3 4" id="KW-0145">Chemotaxis</keyword>
<dbReference type="InterPro" id="IPR001789">
    <property type="entry name" value="Sig_transdc_resp-reg_receiver"/>
</dbReference>
<protein>
    <recommendedName>
        <fullName evidence="3">Protein-glutamate methylesterase/protein-glutamine glutaminase</fullName>
        <ecNumber evidence="3">3.1.1.61</ecNumber>
        <ecNumber evidence="3">3.5.1.44</ecNumber>
    </recommendedName>
</protein>
<feature type="compositionally biased region" description="Low complexity" evidence="6">
    <location>
        <begin position="169"/>
        <end position="188"/>
    </location>
</feature>
<dbReference type="PIRSF" id="PIRSF000876">
    <property type="entry name" value="RR_chemtxs_CheB"/>
    <property type="match status" value="1"/>
</dbReference>
<dbReference type="NCBIfam" id="NF001965">
    <property type="entry name" value="PRK00742.1"/>
    <property type="match status" value="1"/>
</dbReference>
<evidence type="ECO:0000259" key="8">
    <source>
        <dbReference type="PROSITE" id="PS50122"/>
    </source>
</evidence>
<comment type="PTM">
    <text evidence="3">Phosphorylated by CheA. Phosphorylation of the N-terminal regulatory domain activates the methylesterase activity.</text>
</comment>
<dbReference type="EC" id="3.5.1.44" evidence="3"/>
<keyword evidence="3 5" id="KW-0597">Phosphoprotein</keyword>
<feature type="domain" description="CheB-type methylesterase" evidence="8">
    <location>
        <begin position="196"/>
        <end position="385"/>
    </location>
</feature>
<comment type="similarity">
    <text evidence="3">Belongs to the CheB family.</text>
</comment>
<dbReference type="GO" id="GO:0050568">
    <property type="term" value="F:protein-glutamine glutaminase activity"/>
    <property type="evidence" value="ECO:0007669"/>
    <property type="project" value="UniProtKB-UniRule"/>
</dbReference>
<dbReference type="GO" id="GO:0008168">
    <property type="term" value="F:methyltransferase activity"/>
    <property type="evidence" value="ECO:0007669"/>
    <property type="project" value="UniProtKB-KW"/>
</dbReference>
<comment type="catalytic activity">
    <reaction evidence="3">
        <text>L-glutaminyl-[protein] + H2O = L-glutamyl-[protein] + NH4(+)</text>
        <dbReference type="Rhea" id="RHEA:16441"/>
        <dbReference type="Rhea" id="RHEA-COMP:10207"/>
        <dbReference type="Rhea" id="RHEA-COMP:10208"/>
        <dbReference type="ChEBI" id="CHEBI:15377"/>
        <dbReference type="ChEBI" id="CHEBI:28938"/>
        <dbReference type="ChEBI" id="CHEBI:29973"/>
        <dbReference type="ChEBI" id="CHEBI:30011"/>
        <dbReference type="EC" id="3.5.1.44"/>
    </reaction>
</comment>
<comment type="caution">
    <text evidence="9">The sequence shown here is derived from an EMBL/GenBank/DDBJ whole genome shotgun (WGS) entry which is preliminary data.</text>
</comment>
<dbReference type="AlphaFoldDB" id="A0A8J7QQD5"/>
<dbReference type="PANTHER" id="PTHR42872">
    <property type="entry name" value="PROTEIN-GLUTAMATE METHYLESTERASE/PROTEIN-GLUTAMINE GLUTAMINASE"/>
    <property type="match status" value="1"/>
</dbReference>
<feature type="compositionally biased region" description="Polar residues" evidence="6">
    <location>
        <begin position="145"/>
        <end position="161"/>
    </location>
</feature>
<dbReference type="InterPro" id="IPR000673">
    <property type="entry name" value="Sig_transdc_resp-reg_Me-estase"/>
</dbReference>
<dbReference type="HAMAP" id="MF_00099">
    <property type="entry name" value="CheB_chemtxs"/>
    <property type="match status" value="1"/>
</dbReference>
<dbReference type="Gene3D" id="3.40.50.2300">
    <property type="match status" value="1"/>
</dbReference>
<feature type="region of interest" description="Disordered" evidence="6">
    <location>
        <begin position="138"/>
        <end position="192"/>
    </location>
</feature>
<dbReference type="Proteomes" id="UP000664417">
    <property type="component" value="Unassembled WGS sequence"/>
</dbReference>
<dbReference type="PANTHER" id="PTHR42872:SF3">
    <property type="entry name" value="PROTEIN-GLUTAMATE METHYLESTERASE_PROTEIN-GLUTAMINE GLUTAMINASE 1"/>
    <property type="match status" value="1"/>
</dbReference>
<comment type="catalytic activity">
    <reaction evidence="2 3">
        <text>[protein]-L-glutamate 5-O-methyl ester + H2O = L-glutamyl-[protein] + methanol + H(+)</text>
        <dbReference type="Rhea" id="RHEA:23236"/>
        <dbReference type="Rhea" id="RHEA-COMP:10208"/>
        <dbReference type="Rhea" id="RHEA-COMP:10311"/>
        <dbReference type="ChEBI" id="CHEBI:15377"/>
        <dbReference type="ChEBI" id="CHEBI:15378"/>
        <dbReference type="ChEBI" id="CHEBI:17790"/>
        <dbReference type="ChEBI" id="CHEBI:29973"/>
        <dbReference type="ChEBI" id="CHEBI:82795"/>
        <dbReference type="EC" id="3.1.1.61"/>
    </reaction>
</comment>
<comment type="subcellular location">
    <subcellularLocation>
        <location evidence="3">Cytoplasm</location>
    </subcellularLocation>
</comment>
<evidence type="ECO:0000256" key="1">
    <source>
        <dbReference type="ARBA" id="ARBA00022801"/>
    </source>
</evidence>
<feature type="active site" evidence="3 4">
    <location>
        <position position="208"/>
    </location>
</feature>
<dbReference type="SUPFAM" id="SSF52172">
    <property type="entry name" value="CheY-like"/>
    <property type="match status" value="1"/>
</dbReference>
<dbReference type="InterPro" id="IPR035909">
    <property type="entry name" value="CheB_C"/>
</dbReference>
<dbReference type="RefSeq" id="WP_207862212.1">
    <property type="nucleotide sequence ID" value="NZ_JAFREP010000033.1"/>
</dbReference>
<dbReference type="PROSITE" id="PS50110">
    <property type="entry name" value="RESPONSE_REGULATORY"/>
    <property type="match status" value="1"/>
</dbReference>